<organism evidence="2 3">
    <name type="scientific">Parabacteroides absconsus</name>
    <dbReference type="NCBI Taxonomy" id="2951805"/>
    <lineage>
        <taxon>Bacteria</taxon>
        <taxon>Pseudomonadati</taxon>
        <taxon>Bacteroidota</taxon>
        <taxon>Bacteroidia</taxon>
        <taxon>Bacteroidales</taxon>
        <taxon>Tannerellaceae</taxon>
        <taxon>Parabacteroides</taxon>
    </lineage>
</organism>
<accession>A0ABZ2IHS1</accession>
<dbReference type="EMBL" id="CP146284">
    <property type="protein sequence ID" value="WWV65327.1"/>
    <property type="molecule type" value="Genomic_DNA"/>
</dbReference>
<keyword evidence="3" id="KW-1185">Reference proteome</keyword>
<feature type="chain" id="PRO_5045427982" evidence="1">
    <location>
        <begin position="19"/>
        <end position="168"/>
    </location>
</feature>
<proteinExistence type="predicted"/>
<keyword evidence="1" id="KW-0732">Signal</keyword>
<reference evidence="2 3" key="1">
    <citation type="submission" date="2024-02" db="EMBL/GenBank/DDBJ databases">
        <title>Whole genome sequencing of Parabacteroides sp. AD58.</title>
        <authorList>
            <person name="Chaplin A.V."/>
            <person name="Pikina A.P."/>
            <person name="Sokolova S.R."/>
            <person name="Korostin D.O."/>
            <person name="Efimov B.A."/>
        </authorList>
    </citation>
    <scope>NUCLEOTIDE SEQUENCE [LARGE SCALE GENOMIC DNA]</scope>
    <source>
        <strain evidence="2 3">AD58</strain>
    </source>
</reference>
<dbReference type="RefSeq" id="WP_251967542.1">
    <property type="nucleotide sequence ID" value="NZ_CP146284.1"/>
</dbReference>
<feature type="signal peptide" evidence="1">
    <location>
        <begin position="1"/>
        <end position="18"/>
    </location>
</feature>
<evidence type="ECO:0000313" key="2">
    <source>
        <dbReference type="EMBL" id="WWV65327.1"/>
    </source>
</evidence>
<sequence>MKTFILFLSLFVSASLFAQNYEHFEVNDLGSLIFLRLKASDSPAPRKINPDMNARAFRTVNNVACMQKIVPIFQKHFAGLTGDELAALKPVEYVLQFDKDLKVWNFGMHFPKQSDPVVLKYEANCYHFGKELIGFDLSPYVIPATPELFAGSDYHFQLFMPMRFLPKE</sequence>
<evidence type="ECO:0000256" key="1">
    <source>
        <dbReference type="SAM" id="SignalP"/>
    </source>
</evidence>
<evidence type="ECO:0000313" key="3">
    <source>
        <dbReference type="Proteomes" id="UP001320603"/>
    </source>
</evidence>
<dbReference type="Proteomes" id="UP001320603">
    <property type="component" value="Chromosome"/>
</dbReference>
<protein>
    <submittedName>
        <fullName evidence="2">Uncharacterized protein</fullName>
    </submittedName>
</protein>
<gene>
    <name evidence="2" type="ORF">NEE14_009895</name>
</gene>
<name>A0ABZ2IHS1_9BACT</name>